<evidence type="ECO:0000313" key="2">
    <source>
        <dbReference type="Proteomes" id="UP000199343"/>
    </source>
</evidence>
<dbReference type="RefSeq" id="WP_141719437.1">
    <property type="nucleotide sequence ID" value="NZ_FMIC01000002.1"/>
</dbReference>
<protein>
    <submittedName>
        <fullName evidence="1">Uncharacterized protein</fullName>
    </submittedName>
</protein>
<reference evidence="2" key="1">
    <citation type="submission" date="2016-06" db="EMBL/GenBank/DDBJ databases">
        <authorList>
            <person name="Varghese N."/>
            <person name="Submissions Spin"/>
        </authorList>
    </citation>
    <scope>NUCLEOTIDE SEQUENCE [LARGE SCALE GENOMIC DNA]</scope>
    <source>
        <strain evidence="2">DSM 43363</strain>
    </source>
</reference>
<dbReference type="EMBL" id="FMIC01000002">
    <property type="protein sequence ID" value="SCL59395.1"/>
    <property type="molecule type" value="Genomic_DNA"/>
</dbReference>
<proteinExistence type="predicted"/>
<organism evidence="1 2">
    <name type="scientific">Micromonospora peucetia</name>
    <dbReference type="NCBI Taxonomy" id="47871"/>
    <lineage>
        <taxon>Bacteria</taxon>
        <taxon>Bacillati</taxon>
        <taxon>Actinomycetota</taxon>
        <taxon>Actinomycetes</taxon>
        <taxon>Micromonosporales</taxon>
        <taxon>Micromonosporaceae</taxon>
        <taxon>Micromonospora</taxon>
    </lineage>
</organism>
<accession>A0A1C6UZ92</accession>
<dbReference type="OrthoDB" id="2935458at2"/>
<gene>
    <name evidence="1" type="ORF">GA0070608_2138</name>
</gene>
<name>A0A1C6UZ92_9ACTN</name>
<dbReference type="Pfam" id="PF19985">
    <property type="entry name" value="DUF6421"/>
    <property type="match status" value="1"/>
</dbReference>
<dbReference type="Proteomes" id="UP000199343">
    <property type="component" value="Unassembled WGS sequence"/>
</dbReference>
<evidence type="ECO:0000313" key="1">
    <source>
        <dbReference type="EMBL" id="SCL59395.1"/>
    </source>
</evidence>
<dbReference type="AlphaFoldDB" id="A0A1C6UZ92"/>
<dbReference type="STRING" id="47871.GA0070608_2138"/>
<sequence length="375" mass="41845">MGSSLPAVEVDAVVKEVNELRTRYQREAEPGSPEALRRLAGWIADSALLGAQPAARALVEDLAGATDTPQLAATKRHINSRADNTVLSVFSAAYFPTLGLDYLEYETIPSDPVLMNRYPSPTMPVNLVRHSVGFDSRVVVALFPENHIDGSQEPNDLIFYFIDKFVARHRLTRRLIDAAMVQDSFPLLSSVGDAGVERAAGSWVRLHEFHHRTGSMPIPQFLAAKSYKPLAGLEEMRVDVKSMLVCLNDTDIDRELAALTFEFVLAERLLRYSVEGIPKPNYDAIASQLLFNYLREQGGLTMDEGRIRLLPTLPEALTALVGEITELEDVVLTEGVETARAGLIDFTRRYTRYDAEKREFLHVPFFAELKERLGV</sequence>
<dbReference type="InterPro" id="IPR046306">
    <property type="entry name" value="DUF6421"/>
</dbReference>